<keyword evidence="4 5" id="KW-0067">ATP-binding</keyword>
<dbReference type="InterPro" id="IPR000719">
    <property type="entry name" value="Prot_kinase_dom"/>
</dbReference>
<keyword evidence="3 8" id="KW-0418">Kinase</keyword>
<organism evidence="8 9">
    <name type="scientific">Nannocystis radixulma</name>
    <dbReference type="NCBI Taxonomy" id="2995305"/>
    <lineage>
        <taxon>Bacteria</taxon>
        <taxon>Pseudomonadati</taxon>
        <taxon>Myxococcota</taxon>
        <taxon>Polyangia</taxon>
        <taxon>Nannocystales</taxon>
        <taxon>Nannocystaceae</taxon>
        <taxon>Nannocystis</taxon>
    </lineage>
</organism>
<dbReference type="PANTHER" id="PTHR43289">
    <property type="entry name" value="MITOGEN-ACTIVATED PROTEIN KINASE KINASE KINASE 20-RELATED"/>
    <property type="match status" value="1"/>
</dbReference>
<dbReference type="Pfam" id="PF00069">
    <property type="entry name" value="Pkinase"/>
    <property type="match status" value="1"/>
</dbReference>
<evidence type="ECO:0000256" key="4">
    <source>
        <dbReference type="ARBA" id="ARBA00022840"/>
    </source>
</evidence>
<dbReference type="PANTHER" id="PTHR43289:SF6">
    <property type="entry name" value="SERINE_THREONINE-PROTEIN KINASE NEKL-3"/>
    <property type="match status" value="1"/>
</dbReference>
<dbReference type="InterPro" id="IPR017441">
    <property type="entry name" value="Protein_kinase_ATP_BS"/>
</dbReference>
<evidence type="ECO:0000256" key="3">
    <source>
        <dbReference type="ARBA" id="ARBA00022777"/>
    </source>
</evidence>
<dbReference type="SMART" id="SM00220">
    <property type="entry name" value="S_TKc"/>
    <property type="match status" value="1"/>
</dbReference>
<keyword evidence="2 5" id="KW-0547">Nucleotide-binding</keyword>
<evidence type="ECO:0000256" key="6">
    <source>
        <dbReference type="SAM" id="MobiDB-lite"/>
    </source>
</evidence>
<gene>
    <name evidence="8" type="ORF">POL58_37185</name>
</gene>
<keyword evidence="9" id="KW-1185">Reference proteome</keyword>
<evidence type="ECO:0000313" key="9">
    <source>
        <dbReference type="Proteomes" id="UP001217838"/>
    </source>
</evidence>
<dbReference type="Gene3D" id="3.30.200.20">
    <property type="entry name" value="Phosphorylase Kinase, domain 1"/>
    <property type="match status" value="1"/>
</dbReference>
<protein>
    <submittedName>
        <fullName evidence="8">Protein kinase</fullName>
    </submittedName>
</protein>
<keyword evidence="1" id="KW-0808">Transferase</keyword>
<dbReference type="InterPro" id="IPR011009">
    <property type="entry name" value="Kinase-like_dom_sf"/>
</dbReference>
<feature type="binding site" evidence="5">
    <location>
        <position position="45"/>
    </location>
    <ligand>
        <name>ATP</name>
        <dbReference type="ChEBI" id="CHEBI:30616"/>
    </ligand>
</feature>
<sequence>MAEDINLTGSALDGRYRVVERLGAGGMGTVYRGEHVMLGTELAIKVLSPKFAHDPEWIQRFLLEARAASRIRHPNIVQMHDFAAPRPGLVYMAMELLEGESLADLVRREKMLPWPRVALIAEQIASALAAAHARGIIHRDIKPANVFRVGRPDEPDVIKVLDFGIAKFLSGADEDVESPSTATGALMGTAEYIAPELFMGRRPDARADVYALGVLMYKLLTGRVPFPGNHIVVAQQIATLRPMPPSQLLPPDVSVPPAVDALLLRALRREPEERTASMRELIEELRATAPTPAAQLSASRPLDLSPAASANRGTATETKPEPPRSPPPIDEYGEESTLRRDVRAPPEPITDAKQFVEAPAVEPPTNRSQLPSPALPKAARRPSRLMLTTTALLGLLVTTIWIARESRPGSAPPAATDSSPLAAAAADIAEQAPPTPPHDQAPPEPVLDPPSPATPPPEPVLDPPAPDPKVAEPPVTSPGESQAPTAQASKATTARPTAARKKPAEATTKSSSPPPSEVKSLPQQLSAETILRRLAGMEEAIQQDCFRAHEIYAGTSVDVEVTVDAEGRATVRTSKSRVSPHVKCIATRIEKHQFPQSQSGGAAKYSFVARP</sequence>
<feature type="compositionally biased region" description="Low complexity" evidence="6">
    <location>
        <begin position="408"/>
        <end position="432"/>
    </location>
</feature>
<proteinExistence type="predicted"/>
<dbReference type="GO" id="GO:0016301">
    <property type="term" value="F:kinase activity"/>
    <property type="evidence" value="ECO:0007669"/>
    <property type="project" value="UniProtKB-KW"/>
</dbReference>
<dbReference type="Proteomes" id="UP001217838">
    <property type="component" value="Unassembled WGS sequence"/>
</dbReference>
<feature type="compositionally biased region" description="Polar residues" evidence="6">
    <location>
        <begin position="478"/>
        <end position="489"/>
    </location>
</feature>
<dbReference type="Gene3D" id="1.10.510.10">
    <property type="entry name" value="Transferase(Phosphotransferase) domain 1"/>
    <property type="match status" value="1"/>
</dbReference>
<feature type="region of interest" description="Disordered" evidence="6">
    <location>
        <begin position="407"/>
        <end position="524"/>
    </location>
</feature>
<dbReference type="RefSeq" id="WP_272006467.1">
    <property type="nucleotide sequence ID" value="NZ_JAQNDN010000022.1"/>
</dbReference>
<evidence type="ECO:0000256" key="1">
    <source>
        <dbReference type="ARBA" id="ARBA00022679"/>
    </source>
</evidence>
<feature type="region of interest" description="Disordered" evidence="6">
    <location>
        <begin position="289"/>
        <end position="382"/>
    </location>
</feature>
<name>A0ABT5BIU7_9BACT</name>
<dbReference type="EMBL" id="JAQNDN010000022">
    <property type="protein sequence ID" value="MDC0673439.1"/>
    <property type="molecule type" value="Genomic_DNA"/>
</dbReference>
<evidence type="ECO:0000256" key="5">
    <source>
        <dbReference type="PROSITE-ProRule" id="PRU10141"/>
    </source>
</evidence>
<evidence type="ECO:0000313" key="8">
    <source>
        <dbReference type="EMBL" id="MDC0673439.1"/>
    </source>
</evidence>
<accession>A0ABT5BIU7</accession>
<feature type="domain" description="Protein kinase" evidence="7">
    <location>
        <begin position="16"/>
        <end position="286"/>
    </location>
</feature>
<evidence type="ECO:0000259" key="7">
    <source>
        <dbReference type="PROSITE" id="PS50011"/>
    </source>
</evidence>
<dbReference type="PROSITE" id="PS50011">
    <property type="entry name" value="PROTEIN_KINASE_DOM"/>
    <property type="match status" value="1"/>
</dbReference>
<dbReference type="CDD" id="cd14014">
    <property type="entry name" value="STKc_PknB_like"/>
    <property type="match status" value="1"/>
</dbReference>
<feature type="compositionally biased region" description="Low complexity" evidence="6">
    <location>
        <begin position="505"/>
        <end position="522"/>
    </location>
</feature>
<feature type="compositionally biased region" description="Pro residues" evidence="6">
    <location>
        <begin position="433"/>
        <end position="467"/>
    </location>
</feature>
<dbReference type="SUPFAM" id="SSF56112">
    <property type="entry name" value="Protein kinase-like (PK-like)"/>
    <property type="match status" value="1"/>
</dbReference>
<evidence type="ECO:0000256" key="2">
    <source>
        <dbReference type="ARBA" id="ARBA00022741"/>
    </source>
</evidence>
<reference evidence="8 9" key="1">
    <citation type="submission" date="2022-11" db="EMBL/GenBank/DDBJ databases">
        <title>Minimal conservation of predation-associated metabolite biosynthetic gene clusters underscores biosynthetic potential of Myxococcota including descriptions for ten novel species: Archangium lansinium sp. nov., Myxococcus landrumus sp. nov., Nannocystis bai.</title>
        <authorList>
            <person name="Ahearne A."/>
            <person name="Stevens C."/>
            <person name="Dowd S."/>
        </authorList>
    </citation>
    <scope>NUCLEOTIDE SEQUENCE [LARGE SCALE GENOMIC DNA]</scope>
    <source>
        <strain evidence="8 9">NCELM</strain>
    </source>
</reference>
<dbReference type="PROSITE" id="PS00107">
    <property type="entry name" value="PROTEIN_KINASE_ATP"/>
    <property type="match status" value="1"/>
</dbReference>
<comment type="caution">
    <text evidence="8">The sequence shown here is derived from an EMBL/GenBank/DDBJ whole genome shotgun (WGS) entry which is preliminary data.</text>
</comment>